<dbReference type="InterPro" id="IPR029052">
    <property type="entry name" value="Metallo-depent_PP-like"/>
</dbReference>
<dbReference type="Pfam" id="PF00149">
    <property type="entry name" value="Metallophos"/>
    <property type="match status" value="1"/>
</dbReference>
<dbReference type="EMBL" id="VLXZ01000022">
    <property type="protein sequence ID" value="TSB44677.1"/>
    <property type="molecule type" value="Genomic_DNA"/>
</dbReference>
<accession>A0A553ZT78</accession>
<gene>
    <name evidence="3" type="ORF">FN960_20180</name>
</gene>
<dbReference type="AlphaFoldDB" id="A0A553ZT78"/>
<comment type="caution">
    <text evidence="3">The sequence shown here is derived from an EMBL/GenBank/DDBJ whole genome shotgun (WGS) entry which is preliminary data.</text>
</comment>
<protein>
    <recommendedName>
        <fullName evidence="2">Calcineurin-like phosphoesterase domain-containing protein</fullName>
    </recommendedName>
</protein>
<dbReference type="OrthoDB" id="9772095at2"/>
<dbReference type="RefSeq" id="WP_143850673.1">
    <property type="nucleotide sequence ID" value="NZ_VLXZ01000022.1"/>
</dbReference>
<dbReference type="GO" id="GO:0016787">
    <property type="term" value="F:hydrolase activity"/>
    <property type="evidence" value="ECO:0007669"/>
    <property type="project" value="InterPro"/>
</dbReference>
<dbReference type="Gene3D" id="3.60.21.10">
    <property type="match status" value="1"/>
</dbReference>
<feature type="region of interest" description="Disordered" evidence="1">
    <location>
        <begin position="305"/>
        <end position="327"/>
    </location>
</feature>
<organism evidence="3 4">
    <name type="scientific">Alkalicoccobacillus porphyridii</name>
    <dbReference type="NCBI Taxonomy" id="2597270"/>
    <lineage>
        <taxon>Bacteria</taxon>
        <taxon>Bacillati</taxon>
        <taxon>Bacillota</taxon>
        <taxon>Bacilli</taxon>
        <taxon>Bacillales</taxon>
        <taxon>Bacillaceae</taxon>
        <taxon>Alkalicoccobacillus</taxon>
    </lineage>
</organism>
<dbReference type="InterPro" id="IPR051918">
    <property type="entry name" value="STPP_CPPED1"/>
</dbReference>
<proteinExistence type="predicted"/>
<name>A0A553ZT78_9BACI</name>
<evidence type="ECO:0000259" key="2">
    <source>
        <dbReference type="Pfam" id="PF00149"/>
    </source>
</evidence>
<dbReference type="Proteomes" id="UP000318521">
    <property type="component" value="Unassembled WGS sequence"/>
</dbReference>
<evidence type="ECO:0000313" key="4">
    <source>
        <dbReference type="Proteomes" id="UP000318521"/>
    </source>
</evidence>
<dbReference type="InterPro" id="IPR004843">
    <property type="entry name" value="Calcineurin-like_PHP"/>
</dbReference>
<dbReference type="SUPFAM" id="SSF56300">
    <property type="entry name" value="Metallo-dependent phosphatases"/>
    <property type="match status" value="1"/>
</dbReference>
<dbReference type="PANTHER" id="PTHR43143:SF5">
    <property type="entry name" value="SECRETED PROTEIN"/>
    <property type="match status" value="1"/>
</dbReference>
<keyword evidence="4" id="KW-1185">Reference proteome</keyword>
<sequence length="327" mass="37504">MVKKIFVNARVYIILLILCFILICQSSIDHVEARTTPDTIVWMSDTQYYAKEYPDIFMNMTDWIKKNEDNQQIKYVVHTGDIVDQYTEKNQWKISHKAFKKLDHAKIPYGVLAGNHDVGHNRVDYSKFTHYFGDDRFSSKESFAGSYENNRNHYDTFSAGGRDFLMLYLGWGINKKDINWAKNVLEANPNKTVFLNVHDYLHANGKRSTQGNMLFQELVTAFPSIKVVLCGHYHGAAKAVDLLDDDGDGKAERAVYQMLADYQSAPSGGQGFMRLLTLDSQSNEMTVQTYSPYLDQYNYYPESTHPGKDSFTIQLPQQQRPGRPPSS</sequence>
<feature type="domain" description="Calcineurin-like phosphoesterase" evidence="2">
    <location>
        <begin position="40"/>
        <end position="235"/>
    </location>
</feature>
<evidence type="ECO:0000256" key="1">
    <source>
        <dbReference type="SAM" id="MobiDB-lite"/>
    </source>
</evidence>
<reference evidence="3 4" key="1">
    <citation type="submission" date="2019-07" db="EMBL/GenBank/DDBJ databases">
        <authorList>
            <person name="Park Y.J."/>
            <person name="Jeong S.E."/>
            <person name="Jung H.S."/>
        </authorList>
    </citation>
    <scope>NUCLEOTIDE SEQUENCE [LARGE SCALE GENOMIC DNA]</scope>
    <source>
        <strain evidence="4">P16(2019)</strain>
    </source>
</reference>
<evidence type="ECO:0000313" key="3">
    <source>
        <dbReference type="EMBL" id="TSB44677.1"/>
    </source>
</evidence>
<dbReference type="PANTHER" id="PTHR43143">
    <property type="entry name" value="METALLOPHOSPHOESTERASE, CALCINEURIN SUPERFAMILY"/>
    <property type="match status" value="1"/>
</dbReference>